<reference evidence="2 3" key="1">
    <citation type="submission" date="2024-06" db="EMBL/GenBank/DDBJ databases">
        <title>Genome of Rhodovulum iodosum, a marine photoferrotroph.</title>
        <authorList>
            <person name="Bianchini G."/>
            <person name="Nikeleit V."/>
            <person name="Kappler A."/>
            <person name="Bryce C."/>
            <person name="Sanchez-Baracaldo P."/>
        </authorList>
    </citation>
    <scope>NUCLEOTIDE SEQUENCE [LARGE SCALE GENOMIC DNA]</scope>
    <source>
        <strain evidence="2 3">UT/N1</strain>
    </source>
</reference>
<evidence type="ECO:0000256" key="1">
    <source>
        <dbReference type="SAM" id="MobiDB-lite"/>
    </source>
</evidence>
<dbReference type="Gene3D" id="2.40.50.140">
    <property type="entry name" value="Nucleic acid-binding proteins"/>
    <property type="match status" value="1"/>
</dbReference>
<proteinExistence type="predicted"/>
<dbReference type="InterPro" id="IPR012340">
    <property type="entry name" value="NA-bd_OB-fold"/>
</dbReference>
<dbReference type="RefSeq" id="WP_125407121.1">
    <property type="nucleotide sequence ID" value="NZ_JBEHHI010000002.1"/>
</dbReference>
<dbReference type="CDD" id="cd00552">
    <property type="entry name" value="RaiA"/>
    <property type="match status" value="1"/>
</dbReference>
<comment type="caution">
    <text evidence="2">The sequence shown here is derived from an EMBL/GenBank/DDBJ whole genome shotgun (WGS) entry which is preliminary data.</text>
</comment>
<sequence length="193" mass="21724">MQVPLELSFTGIDTSDSIKALVQEKVDHLETLFDRITSCHVYIRAPHRSQRQGNLYEITVEVRVPGDELVVHHRQNDAAAHQHLPVAVRHAFAAMEREVKRWKDKAGGDVKVHDGPLQGRIVEIRHDEGFGRIAANDGRLVYFHRNSVVDGRFEDLAPRDTVDLVVQSEESEIGPQASTVRPVGALKYDPEAR</sequence>
<organism evidence="2 3">
    <name type="scientific">Rhodovulum iodosum</name>
    <dbReference type="NCBI Taxonomy" id="68291"/>
    <lineage>
        <taxon>Bacteria</taxon>
        <taxon>Pseudomonadati</taxon>
        <taxon>Pseudomonadota</taxon>
        <taxon>Alphaproteobacteria</taxon>
        <taxon>Rhodobacterales</taxon>
        <taxon>Paracoccaceae</taxon>
        <taxon>Rhodovulum</taxon>
    </lineage>
</organism>
<name>A0ABV3XTZ3_9RHOB</name>
<evidence type="ECO:0000313" key="2">
    <source>
        <dbReference type="EMBL" id="MEX5728804.1"/>
    </source>
</evidence>
<dbReference type="InterPro" id="IPR036567">
    <property type="entry name" value="RHF-like"/>
</dbReference>
<evidence type="ECO:0000313" key="3">
    <source>
        <dbReference type="Proteomes" id="UP001560019"/>
    </source>
</evidence>
<dbReference type="SUPFAM" id="SSF69754">
    <property type="entry name" value="Ribosome binding protein Y (YfiA homologue)"/>
    <property type="match status" value="1"/>
</dbReference>
<accession>A0ABV3XTZ3</accession>
<dbReference type="Gene3D" id="3.30.160.100">
    <property type="entry name" value="Ribosome hibernation promotion factor-like"/>
    <property type="match status" value="1"/>
</dbReference>
<dbReference type="SUPFAM" id="SSF50249">
    <property type="entry name" value="Nucleic acid-binding proteins"/>
    <property type="match status" value="1"/>
</dbReference>
<dbReference type="InterPro" id="IPR003489">
    <property type="entry name" value="RHF/RaiA"/>
</dbReference>
<dbReference type="Pfam" id="PF02482">
    <property type="entry name" value="Ribosomal_S30AE"/>
    <property type="match status" value="1"/>
</dbReference>
<keyword evidence="3" id="KW-1185">Reference proteome</keyword>
<dbReference type="EMBL" id="JBEHHI010000002">
    <property type="protein sequence ID" value="MEX5728804.1"/>
    <property type="molecule type" value="Genomic_DNA"/>
</dbReference>
<protein>
    <submittedName>
        <fullName evidence="2">Ribosome-associated translation inhibitor RaiA</fullName>
    </submittedName>
</protein>
<dbReference type="Proteomes" id="UP001560019">
    <property type="component" value="Unassembled WGS sequence"/>
</dbReference>
<feature type="region of interest" description="Disordered" evidence="1">
    <location>
        <begin position="173"/>
        <end position="193"/>
    </location>
</feature>
<gene>
    <name evidence="2" type="ORF">Ga0609869_002157</name>
</gene>